<dbReference type="InterPro" id="IPR016032">
    <property type="entry name" value="Sig_transdc_resp-reg_C-effctor"/>
</dbReference>
<evidence type="ECO:0000256" key="3">
    <source>
        <dbReference type="ARBA" id="ARBA00023015"/>
    </source>
</evidence>
<dbReference type="RefSeq" id="WP_062375100.1">
    <property type="nucleotide sequence ID" value="NZ_LNCD01000138.1"/>
</dbReference>
<evidence type="ECO:0000256" key="6">
    <source>
        <dbReference type="PROSITE-ProRule" id="PRU00169"/>
    </source>
</evidence>
<feature type="domain" description="OmpR/PhoB-type" evidence="9">
    <location>
        <begin position="105"/>
        <end position="205"/>
    </location>
</feature>
<comment type="caution">
    <text evidence="10">The sequence shown here is derived from an EMBL/GenBank/DDBJ whole genome shotgun (WGS) entry which is preliminary data.</text>
</comment>
<keyword evidence="11" id="KW-1185">Reference proteome</keyword>
<dbReference type="Gene3D" id="1.10.10.10">
    <property type="entry name" value="Winged helix-like DNA-binding domain superfamily/Winged helix DNA-binding domain"/>
    <property type="match status" value="1"/>
</dbReference>
<dbReference type="InterPro" id="IPR036388">
    <property type="entry name" value="WH-like_DNA-bd_sf"/>
</dbReference>
<keyword evidence="3" id="KW-0805">Transcription regulation</keyword>
<protein>
    <submittedName>
        <fullName evidence="10">Two-component system response regulator</fullName>
    </submittedName>
</protein>
<evidence type="ECO:0000313" key="10">
    <source>
        <dbReference type="EMBL" id="KWV41866.1"/>
    </source>
</evidence>
<dbReference type="PROSITE" id="PS50110">
    <property type="entry name" value="RESPONSE_REGULATORY"/>
    <property type="match status" value="1"/>
</dbReference>
<sequence>MAVSVVHSILQLRRHLYRSQYDAVIVDAVSSPNEAIDFCRQIRTSSAIPIFLIVEPFKADLIVLALEAGADDCMSPPVSIPEFVARINNLLRRSAYARIPTHRQPLAFTFAGFRLSVLERQLWGPDCQIVDLTSAEFDLLLALCRNPGRLMRREELLTSTHAGVAGPVTRSIDVHISRLRQKIEHDPPNPRLLKTVRLGGYVFTADVMAG</sequence>
<dbReference type="Proteomes" id="UP000068164">
    <property type="component" value="Unassembled WGS sequence"/>
</dbReference>
<dbReference type="PANTHER" id="PTHR48111">
    <property type="entry name" value="REGULATOR OF RPOS"/>
    <property type="match status" value="1"/>
</dbReference>
<dbReference type="CDD" id="cd00383">
    <property type="entry name" value="trans_reg_C"/>
    <property type="match status" value="1"/>
</dbReference>
<accession>A0A109J3W7</accession>
<dbReference type="SUPFAM" id="SSF52172">
    <property type="entry name" value="CheY-like"/>
    <property type="match status" value="1"/>
</dbReference>
<dbReference type="SMART" id="SM00862">
    <property type="entry name" value="Trans_reg_C"/>
    <property type="match status" value="1"/>
</dbReference>
<keyword evidence="5" id="KW-0804">Transcription</keyword>
<proteinExistence type="predicted"/>
<dbReference type="PROSITE" id="PS51755">
    <property type="entry name" value="OMPR_PHOB"/>
    <property type="match status" value="1"/>
</dbReference>
<dbReference type="InterPro" id="IPR001867">
    <property type="entry name" value="OmpR/PhoB-type_DNA-bd"/>
</dbReference>
<keyword evidence="4 7" id="KW-0238">DNA-binding</keyword>
<evidence type="ECO:0000259" key="9">
    <source>
        <dbReference type="PROSITE" id="PS51755"/>
    </source>
</evidence>
<reference evidence="10 11" key="1">
    <citation type="submission" date="2015-11" db="EMBL/GenBank/DDBJ databases">
        <title>Draft Genome Sequence of the Strain BR 10423 (Rhizobium sp.) isolated from nodules of Mimosa pudica.</title>
        <authorList>
            <person name="Barauna A.C."/>
            <person name="Zilli J.E."/>
            <person name="Simoes-Araujo J.L."/>
            <person name="Reis V.M."/>
            <person name="James E.K."/>
            <person name="Reis F.B.Jr."/>
            <person name="Rouws L.F."/>
            <person name="Passos S.R."/>
            <person name="Gois S.R."/>
        </authorList>
    </citation>
    <scope>NUCLEOTIDE SEQUENCE [LARGE SCALE GENOMIC DNA]</scope>
    <source>
        <strain evidence="10 11">BR10423</strain>
    </source>
</reference>
<name>A0A109J3W7_9HYPH</name>
<dbReference type="InterPro" id="IPR011006">
    <property type="entry name" value="CheY-like_superfamily"/>
</dbReference>
<evidence type="ECO:0000259" key="8">
    <source>
        <dbReference type="PROSITE" id="PS50110"/>
    </source>
</evidence>
<feature type="modified residue" description="4-aspartylphosphate" evidence="6">
    <location>
        <position position="27"/>
    </location>
</feature>
<evidence type="ECO:0000256" key="4">
    <source>
        <dbReference type="ARBA" id="ARBA00023125"/>
    </source>
</evidence>
<dbReference type="OrthoDB" id="9802426at2"/>
<evidence type="ECO:0000256" key="7">
    <source>
        <dbReference type="PROSITE-ProRule" id="PRU01091"/>
    </source>
</evidence>
<dbReference type="SUPFAM" id="SSF46894">
    <property type="entry name" value="C-terminal effector domain of the bipartite response regulators"/>
    <property type="match status" value="1"/>
</dbReference>
<evidence type="ECO:0000256" key="2">
    <source>
        <dbReference type="ARBA" id="ARBA00023012"/>
    </source>
</evidence>
<dbReference type="GO" id="GO:0032993">
    <property type="term" value="C:protein-DNA complex"/>
    <property type="evidence" value="ECO:0007669"/>
    <property type="project" value="TreeGrafter"/>
</dbReference>
<dbReference type="AlphaFoldDB" id="A0A109J3W7"/>
<dbReference type="EMBL" id="LNCD01000138">
    <property type="protein sequence ID" value="KWV41866.1"/>
    <property type="molecule type" value="Genomic_DNA"/>
</dbReference>
<feature type="domain" description="Response regulatory" evidence="8">
    <location>
        <begin position="1"/>
        <end position="91"/>
    </location>
</feature>
<dbReference type="Pfam" id="PF00486">
    <property type="entry name" value="Trans_reg_C"/>
    <property type="match status" value="1"/>
</dbReference>
<evidence type="ECO:0000256" key="1">
    <source>
        <dbReference type="ARBA" id="ARBA00022553"/>
    </source>
</evidence>
<dbReference type="GO" id="GO:0005829">
    <property type="term" value="C:cytosol"/>
    <property type="evidence" value="ECO:0007669"/>
    <property type="project" value="TreeGrafter"/>
</dbReference>
<dbReference type="InterPro" id="IPR039420">
    <property type="entry name" value="WalR-like"/>
</dbReference>
<keyword evidence="2" id="KW-0902">Two-component regulatory system</keyword>
<feature type="DNA-binding region" description="OmpR/PhoB-type" evidence="7">
    <location>
        <begin position="105"/>
        <end position="205"/>
    </location>
</feature>
<evidence type="ECO:0000256" key="5">
    <source>
        <dbReference type="ARBA" id="ARBA00023163"/>
    </source>
</evidence>
<evidence type="ECO:0000313" key="11">
    <source>
        <dbReference type="Proteomes" id="UP000068164"/>
    </source>
</evidence>
<dbReference type="GO" id="GO:0006355">
    <property type="term" value="P:regulation of DNA-templated transcription"/>
    <property type="evidence" value="ECO:0007669"/>
    <property type="project" value="InterPro"/>
</dbReference>
<dbReference type="Gene3D" id="3.40.50.2300">
    <property type="match status" value="1"/>
</dbReference>
<dbReference type="PANTHER" id="PTHR48111:SF4">
    <property type="entry name" value="DNA-BINDING DUAL TRANSCRIPTIONAL REGULATOR OMPR"/>
    <property type="match status" value="1"/>
</dbReference>
<dbReference type="GO" id="GO:0000976">
    <property type="term" value="F:transcription cis-regulatory region binding"/>
    <property type="evidence" value="ECO:0007669"/>
    <property type="project" value="TreeGrafter"/>
</dbReference>
<organism evidence="10 11">
    <name type="scientific">Rhizobium altiplani</name>
    <dbReference type="NCBI Taxonomy" id="1864509"/>
    <lineage>
        <taxon>Bacteria</taxon>
        <taxon>Pseudomonadati</taxon>
        <taxon>Pseudomonadota</taxon>
        <taxon>Alphaproteobacteria</taxon>
        <taxon>Hyphomicrobiales</taxon>
        <taxon>Rhizobiaceae</taxon>
        <taxon>Rhizobium/Agrobacterium group</taxon>
        <taxon>Rhizobium</taxon>
    </lineage>
</organism>
<dbReference type="InterPro" id="IPR001789">
    <property type="entry name" value="Sig_transdc_resp-reg_receiver"/>
</dbReference>
<dbReference type="GO" id="GO:0000156">
    <property type="term" value="F:phosphorelay response regulator activity"/>
    <property type="evidence" value="ECO:0007669"/>
    <property type="project" value="TreeGrafter"/>
</dbReference>
<gene>
    <name evidence="10" type="ORF">AS026_22070</name>
</gene>
<keyword evidence="1 6" id="KW-0597">Phosphoprotein</keyword>